<dbReference type="GO" id="GO:0005509">
    <property type="term" value="F:calcium ion binding"/>
    <property type="evidence" value="ECO:0007669"/>
    <property type="project" value="InterPro"/>
</dbReference>
<dbReference type="Pfam" id="PF00569">
    <property type="entry name" value="ZZ"/>
    <property type="match status" value="1"/>
</dbReference>
<name>A0A507BXS9_9FUNG</name>
<dbReference type="Pfam" id="PF13405">
    <property type="entry name" value="EF-hand_6"/>
    <property type="match status" value="1"/>
</dbReference>
<dbReference type="PROSITE" id="PS50135">
    <property type="entry name" value="ZF_ZZ_2"/>
    <property type="match status" value="1"/>
</dbReference>
<feature type="compositionally biased region" description="Polar residues" evidence="7">
    <location>
        <begin position="390"/>
        <end position="462"/>
    </location>
</feature>
<evidence type="ECO:0000256" key="2">
    <source>
        <dbReference type="ARBA" id="ARBA00022737"/>
    </source>
</evidence>
<feature type="region of interest" description="Disordered" evidence="7">
    <location>
        <begin position="49"/>
        <end position="102"/>
    </location>
</feature>
<comment type="caution">
    <text evidence="11">The sequence shown here is derived from an EMBL/GenBank/DDBJ whole genome shotgun (WGS) entry which is preliminary data.</text>
</comment>
<gene>
    <name evidence="11" type="ORF">SmJEL517_g06214</name>
</gene>
<evidence type="ECO:0000313" key="12">
    <source>
        <dbReference type="Proteomes" id="UP000319731"/>
    </source>
</evidence>
<evidence type="ECO:0008006" key="13">
    <source>
        <dbReference type="Google" id="ProtNLM"/>
    </source>
</evidence>
<dbReference type="PANTHER" id="PTHR23056">
    <property type="entry name" value="CALCINEURIN B"/>
    <property type="match status" value="1"/>
</dbReference>
<dbReference type="PROSITE" id="PS50222">
    <property type="entry name" value="EF_HAND_2"/>
    <property type="match status" value="2"/>
</dbReference>
<dbReference type="InterPro" id="IPR002048">
    <property type="entry name" value="EF_hand_dom"/>
</dbReference>
<dbReference type="InterPro" id="IPR045198">
    <property type="entry name" value="CNBL1-10"/>
</dbReference>
<proteinExistence type="predicted"/>
<sequence>MEASNSGAPSWTWQNVTVALVSVSSIALILSIVTTNSYANNQIQLLPIQPSPKIKRKKPRQSRVSQSPPDHDHIDTSSSSSPPQHLFADAATGDSIDNDTQSDESRNLLNLLYSIAEDQARKDGFVHRSITCNHCGTSPIRGFRYKCANCLDYDLCESCEAQEVHPKTHVFLKIRIPIPPLANPRTALLTAFYPGKEGAPQNLSWDDLRVLQKKTHFDQVELEAFYEQFKSLSTAPEGGITKEIFEACLGPLGVEKNLVTDRIFSFFDQNSDDIISFSELVCGLSILCKGSLDERIKHAFHGYDLDGDGFISRSELHRMFKAYFHLSMELVRDVVKTMEEGMMESFDDEAAKPVSAAFAAPIPSSNHNNDEEPAPSSKSEYDHSNHGEAGSSNHQNTNTESRLNNNEGSLSTSIQVHRSTSRNRVSYTSNVRSGGPSSTARSRVSPSTSAYQSSIIQPSSADSPIIAGDTERIHEPSRRPLSASPVPEQYATTARRRNVLVSGLVTEHLPPPLDPSLFTSSATSPFVTTPLYTPHSALNTMVPRVDSYRSPEPDRIAHFNNQNGSTSEHWPVMEAMSQDAIEEMVERTFGAAGLATEDKMDFEQFQKVVEADPNLLSWFEALGSVF</sequence>
<dbReference type="SUPFAM" id="SSF57850">
    <property type="entry name" value="RING/U-box"/>
    <property type="match status" value="1"/>
</dbReference>
<dbReference type="CDD" id="cd00051">
    <property type="entry name" value="EFh"/>
    <property type="match status" value="1"/>
</dbReference>
<dbReference type="PANTHER" id="PTHR23056:SF110">
    <property type="entry name" value="CALMODULIN"/>
    <property type="match status" value="1"/>
</dbReference>
<feature type="domain" description="EF-hand" evidence="10">
    <location>
        <begin position="255"/>
        <end position="290"/>
    </location>
</feature>
<feature type="domain" description="EF-hand" evidence="10">
    <location>
        <begin position="291"/>
        <end position="326"/>
    </location>
</feature>
<feature type="transmembrane region" description="Helical" evidence="8">
    <location>
        <begin position="12"/>
        <end position="33"/>
    </location>
</feature>
<evidence type="ECO:0000256" key="3">
    <source>
        <dbReference type="ARBA" id="ARBA00022771"/>
    </source>
</evidence>
<keyword evidence="4" id="KW-0862">Zinc</keyword>
<dbReference type="SUPFAM" id="SSF47473">
    <property type="entry name" value="EF-hand"/>
    <property type="match status" value="1"/>
</dbReference>
<dbReference type="PROSITE" id="PS00018">
    <property type="entry name" value="EF_HAND_1"/>
    <property type="match status" value="2"/>
</dbReference>
<keyword evidence="8" id="KW-0812">Transmembrane</keyword>
<dbReference type="PROSITE" id="PS01357">
    <property type="entry name" value="ZF_ZZ_1"/>
    <property type="match status" value="1"/>
</dbReference>
<protein>
    <recommendedName>
        <fullName evidence="13">Calmodulin</fullName>
    </recommendedName>
</protein>
<dbReference type="GeneID" id="42007437"/>
<accession>A0A507BXS9</accession>
<keyword evidence="8" id="KW-0472">Membrane</keyword>
<dbReference type="GO" id="GO:0019900">
    <property type="term" value="F:kinase binding"/>
    <property type="evidence" value="ECO:0007669"/>
    <property type="project" value="InterPro"/>
</dbReference>
<evidence type="ECO:0000256" key="6">
    <source>
        <dbReference type="PROSITE-ProRule" id="PRU00228"/>
    </source>
</evidence>
<feature type="domain" description="ZZ-type" evidence="9">
    <location>
        <begin position="127"/>
        <end position="179"/>
    </location>
</feature>
<dbReference type="Gene3D" id="3.30.60.90">
    <property type="match status" value="1"/>
</dbReference>
<evidence type="ECO:0000256" key="5">
    <source>
        <dbReference type="ARBA" id="ARBA00022837"/>
    </source>
</evidence>
<keyword evidence="3 6" id="KW-0863">Zinc-finger</keyword>
<keyword evidence="8" id="KW-1133">Transmembrane helix</keyword>
<dbReference type="GO" id="GO:0019722">
    <property type="term" value="P:calcium-mediated signaling"/>
    <property type="evidence" value="ECO:0007669"/>
    <property type="project" value="InterPro"/>
</dbReference>
<dbReference type="InterPro" id="IPR018247">
    <property type="entry name" value="EF_Hand_1_Ca_BS"/>
</dbReference>
<dbReference type="AlphaFoldDB" id="A0A507BXS9"/>
<feature type="compositionally biased region" description="Basic and acidic residues" evidence="7">
    <location>
        <begin position="469"/>
        <end position="478"/>
    </location>
</feature>
<feature type="compositionally biased region" description="Low complexity" evidence="7">
    <location>
        <begin position="76"/>
        <end position="85"/>
    </location>
</feature>
<dbReference type="PRINTS" id="PR00450">
    <property type="entry name" value="RECOVERIN"/>
</dbReference>
<dbReference type="Gene3D" id="1.10.238.10">
    <property type="entry name" value="EF-hand"/>
    <property type="match status" value="1"/>
</dbReference>
<reference evidence="11 12" key="1">
    <citation type="journal article" date="2019" name="Sci. Rep.">
        <title>Comparative genomics of chytrid fungi reveal insights into the obligate biotrophic and pathogenic lifestyle of Synchytrium endobioticum.</title>
        <authorList>
            <person name="van de Vossenberg B.T.L.H."/>
            <person name="Warris S."/>
            <person name="Nguyen H.D.T."/>
            <person name="van Gent-Pelzer M.P.E."/>
            <person name="Joly D.L."/>
            <person name="van de Geest H.C."/>
            <person name="Bonants P.J.M."/>
            <person name="Smith D.S."/>
            <person name="Levesque C.A."/>
            <person name="van der Lee T.A.J."/>
        </authorList>
    </citation>
    <scope>NUCLEOTIDE SEQUENCE [LARGE SCALE GENOMIC DNA]</scope>
    <source>
        <strain evidence="11 12">JEL517</strain>
    </source>
</reference>
<keyword evidence="12" id="KW-1185">Reference proteome</keyword>
<dbReference type="RefSeq" id="XP_031021882.1">
    <property type="nucleotide sequence ID" value="XM_031172140.1"/>
</dbReference>
<organism evidence="11 12">
    <name type="scientific">Synchytrium microbalum</name>
    <dbReference type="NCBI Taxonomy" id="1806994"/>
    <lineage>
        <taxon>Eukaryota</taxon>
        <taxon>Fungi</taxon>
        <taxon>Fungi incertae sedis</taxon>
        <taxon>Chytridiomycota</taxon>
        <taxon>Chytridiomycota incertae sedis</taxon>
        <taxon>Chytridiomycetes</taxon>
        <taxon>Synchytriales</taxon>
        <taxon>Synchytriaceae</taxon>
        <taxon>Synchytrium</taxon>
    </lineage>
</organism>
<dbReference type="SMART" id="SM00291">
    <property type="entry name" value="ZnF_ZZ"/>
    <property type="match status" value="1"/>
</dbReference>
<dbReference type="EMBL" id="QEAO01000091">
    <property type="protein sequence ID" value="TPX30155.1"/>
    <property type="molecule type" value="Genomic_DNA"/>
</dbReference>
<keyword evidence="1" id="KW-0479">Metal-binding</keyword>
<dbReference type="SMART" id="SM00054">
    <property type="entry name" value="EFh"/>
    <property type="match status" value="2"/>
</dbReference>
<dbReference type="CDD" id="cd02340">
    <property type="entry name" value="ZZ_NBR1_like"/>
    <property type="match status" value="1"/>
</dbReference>
<evidence type="ECO:0000313" key="11">
    <source>
        <dbReference type="EMBL" id="TPX30155.1"/>
    </source>
</evidence>
<keyword evidence="2" id="KW-0677">Repeat</keyword>
<dbReference type="Proteomes" id="UP000319731">
    <property type="component" value="Unassembled WGS sequence"/>
</dbReference>
<dbReference type="GO" id="GO:0008270">
    <property type="term" value="F:zinc ion binding"/>
    <property type="evidence" value="ECO:0007669"/>
    <property type="project" value="UniProtKB-KW"/>
</dbReference>
<keyword evidence="5" id="KW-0106">Calcium</keyword>
<evidence type="ECO:0000256" key="8">
    <source>
        <dbReference type="SAM" id="Phobius"/>
    </source>
</evidence>
<dbReference type="OrthoDB" id="2122982at2759"/>
<feature type="region of interest" description="Disordered" evidence="7">
    <location>
        <begin position="360"/>
        <end position="493"/>
    </location>
</feature>
<dbReference type="InterPro" id="IPR011992">
    <property type="entry name" value="EF-hand-dom_pair"/>
</dbReference>
<evidence type="ECO:0000256" key="1">
    <source>
        <dbReference type="ARBA" id="ARBA00022723"/>
    </source>
</evidence>
<dbReference type="InterPro" id="IPR000433">
    <property type="entry name" value="Znf_ZZ"/>
</dbReference>
<evidence type="ECO:0000256" key="7">
    <source>
        <dbReference type="SAM" id="MobiDB-lite"/>
    </source>
</evidence>
<dbReference type="InterPro" id="IPR043145">
    <property type="entry name" value="Znf_ZZ_sf"/>
</dbReference>
<dbReference type="STRING" id="1806994.A0A507BXS9"/>
<evidence type="ECO:0000256" key="4">
    <source>
        <dbReference type="ARBA" id="ARBA00022833"/>
    </source>
</evidence>
<evidence type="ECO:0000259" key="9">
    <source>
        <dbReference type="PROSITE" id="PS50135"/>
    </source>
</evidence>
<evidence type="ECO:0000259" key="10">
    <source>
        <dbReference type="PROSITE" id="PS50222"/>
    </source>
</evidence>